<gene>
    <name evidence="9 12" type="primary">ffh</name>
    <name evidence="12" type="ORF">H0185_12455</name>
</gene>
<dbReference type="CDD" id="cd18539">
    <property type="entry name" value="SRP_G"/>
    <property type="match status" value="1"/>
</dbReference>
<dbReference type="HAMAP" id="MF_00306">
    <property type="entry name" value="SRP54"/>
    <property type="match status" value="1"/>
</dbReference>
<dbReference type="Pfam" id="PF02978">
    <property type="entry name" value="SRP_SPB"/>
    <property type="match status" value="1"/>
</dbReference>
<keyword evidence="13" id="KW-1185">Reference proteome</keyword>
<feature type="binding site" evidence="9">
    <location>
        <begin position="249"/>
        <end position="252"/>
    </location>
    <ligand>
        <name>GTP</name>
        <dbReference type="ChEBI" id="CHEBI:37565"/>
    </ligand>
</feature>
<dbReference type="Proteomes" id="UP000769780">
    <property type="component" value="Unassembled WGS sequence"/>
</dbReference>
<dbReference type="NCBIfam" id="TIGR00959">
    <property type="entry name" value="ffh"/>
    <property type="match status" value="1"/>
</dbReference>
<dbReference type="Gene3D" id="3.40.50.300">
    <property type="entry name" value="P-loop containing nucleotide triphosphate hydrolases"/>
    <property type="match status" value="1"/>
</dbReference>
<evidence type="ECO:0000256" key="8">
    <source>
        <dbReference type="ARBA" id="ARBA00048027"/>
    </source>
</evidence>
<dbReference type="InterPro" id="IPR000897">
    <property type="entry name" value="SRP54_GTPase_dom"/>
</dbReference>
<comment type="caution">
    <text evidence="12">The sequence shown here is derived from an EMBL/GenBank/DDBJ whole genome shotgun (WGS) entry which is preliminary data.</text>
</comment>
<evidence type="ECO:0000313" key="12">
    <source>
        <dbReference type="EMBL" id="MBY0097607.1"/>
    </source>
</evidence>
<dbReference type="RefSeq" id="WP_221873832.1">
    <property type="nucleotide sequence ID" value="NZ_JACWFH010000013.1"/>
</dbReference>
<feature type="binding site" evidence="9">
    <location>
        <begin position="108"/>
        <end position="115"/>
    </location>
    <ligand>
        <name>GTP</name>
        <dbReference type="ChEBI" id="CHEBI:37565"/>
    </ligand>
</feature>
<evidence type="ECO:0000256" key="5">
    <source>
        <dbReference type="ARBA" id="ARBA00023134"/>
    </source>
</evidence>
<evidence type="ECO:0000256" key="3">
    <source>
        <dbReference type="ARBA" id="ARBA00022801"/>
    </source>
</evidence>
<comment type="similarity">
    <text evidence="1 9">Belongs to the GTP-binding SRP family. SRP54 subfamily.</text>
</comment>
<dbReference type="InterPro" id="IPR036891">
    <property type="entry name" value="Signal_recog_part_SRP54_M_sf"/>
</dbReference>
<keyword evidence="2 9" id="KW-0547">Nucleotide-binding</keyword>
<dbReference type="PANTHER" id="PTHR11564:SF5">
    <property type="entry name" value="SIGNAL RECOGNITION PARTICLE SUBUNIT SRP54"/>
    <property type="match status" value="1"/>
</dbReference>
<keyword evidence="9" id="KW-0963">Cytoplasm</keyword>
<name>A0ABS7K5S3_9BACI</name>
<evidence type="ECO:0000256" key="4">
    <source>
        <dbReference type="ARBA" id="ARBA00022884"/>
    </source>
</evidence>
<dbReference type="PANTHER" id="PTHR11564">
    <property type="entry name" value="SIGNAL RECOGNITION PARTICLE 54K PROTEIN SRP54"/>
    <property type="match status" value="1"/>
</dbReference>
<dbReference type="EC" id="3.6.5.4" evidence="9"/>
<comment type="function">
    <text evidence="9">Involved in targeting and insertion of nascent membrane proteins into the cytoplasmic membrane. Binds to the hydrophobic signal sequence of the ribosome-nascent chain (RNC) as it emerges from the ribosomes. The SRP-RNC complex is then targeted to the cytoplasmic membrane where it interacts with the SRP receptor FtsY.</text>
</comment>
<evidence type="ECO:0000313" key="13">
    <source>
        <dbReference type="Proteomes" id="UP000769780"/>
    </source>
</evidence>
<sequence>MAFEGLADRLQNTMQKIRGKGKVSEADVKEMMREVRLALLEADVNFKVVKDFIKKVSERSVGQEVMKSLTPGQQVIKVVKEELTELMGGEESKIAVANRPPTVIMMVGLQGAGKTTTTGKLANLLRKKYNRKPMLVAADVYRPAAIKQLETLGKQLDMPVFSLGDQVSPVEIARQAIEKAKEDHNDYVIIDTAGRLHIDEKLMDELKEIKELSNPNEIFLVVDAMTGQDAVNVAQSFNELLGLTGVVLTKLDGDTRGGAALSIRAVSKTPIKFVGLGEKLDALETFHPERMASRILGMGDVLTLIEKAQANVDEEKAKELEKKMRTASFTLDDFLEQLGQVRNMGPLDELLKMMPGANKIKGLDNLQVDEKQISHVEAIIQSMTKEEKEHPEIINASRRKRIAKGSGRTVPEVNRLLKQFEDMKKMMKQMTGMQQKGKKKGGFKLPFKPF</sequence>
<feature type="binding site" evidence="9">
    <location>
        <begin position="191"/>
        <end position="195"/>
    </location>
    <ligand>
        <name>GTP</name>
        <dbReference type="ChEBI" id="CHEBI:37565"/>
    </ligand>
</feature>
<dbReference type="SMART" id="SM00963">
    <property type="entry name" value="SRP54_N"/>
    <property type="match status" value="1"/>
</dbReference>
<accession>A0ABS7K5S3</accession>
<feature type="region of interest" description="Disordered" evidence="10">
    <location>
        <begin position="431"/>
        <end position="450"/>
    </location>
</feature>
<dbReference type="PROSITE" id="PS00300">
    <property type="entry name" value="SRP54"/>
    <property type="match status" value="1"/>
</dbReference>
<organism evidence="12 13">
    <name type="scientific">Mesobacillus maritimus</name>
    <dbReference type="NCBI Taxonomy" id="1643336"/>
    <lineage>
        <taxon>Bacteria</taxon>
        <taxon>Bacillati</taxon>
        <taxon>Bacillota</taxon>
        <taxon>Bacilli</taxon>
        <taxon>Bacillales</taxon>
        <taxon>Bacillaceae</taxon>
        <taxon>Mesobacillus</taxon>
    </lineage>
</organism>
<dbReference type="Gene3D" id="1.20.120.140">
    <property type="entry name" value="Signal recognition particle SRP54, nucleotide-binding domain"/>
    <property type="match status" value="1"/>
</dbReference>
<evidence type="ECO:0000256" key="7">
    <source>
        <dbReference type="ARBA" id="ARBA00023274"/>
    </source>
</evidence>
<feature type="domain" description="SRP54-type proteins GTP-binding" evidence="11">
    <location>
        <begin position="270"/>
        <end position="283"/>
    </location>
</feature>
<keyword evidence="4 9" id="KW-0694">RNA-binding</keyword>
<evidence type="ECO:0000259" key="11">
    <source>
        <dbReference type="PROSITE" id="PS00300"/>
    </source>
</evidence>
<keyword evidence="7 9" id="KW-0687">Ribonucleoprotein</keyword>
<dbReference type="SUPFAM" id="SSF52540">
    <property type="entry name" value="P-loop containing nucleoside triphosphate hydrolases"/>
    <property type="match status" value="1"/>
</dbReference>
<keyword evidence="6 9" id="KW-0733">Signal recognition particle</keyword>
<dbReference type="InterPro" id="IPR027417">
    <property type="entry name" value="P-loop_NTPase"/>
</dbReference>
<comment type="domain">
    <text evidence="9">Composed of three domains: the N-terminal N domain, which is responsible for interactions with the ribosome, the central G domain, which binds GTP, and the C-terminal M domain, which binds the RNA and the signal sequence of the RNC.</text>
</comment>
<keyword evidence="3 9" id="KW-0378">Hydrolase</keyword>
<dbReference type="Gene3D" id="1.10.260.30">
    <property type="entry name" value="Signal recognition particle, SRP54 subunit, M-domain"/>
    <property type="match status" value="1"/>
</dbReference>
<dbReference type="SMART" id="SM00382">
    <property type="entry name" value="AAA"/>
    <property type="match status" value="1"/>
</dbReference>
<dbReference type="InterPro" id="IPR022941">
    <property type="entry name" value="SRP54"/>
</dbReference>
<comment type="catalytic activity">
    <reaction evidence="8 9">
        <text>GTP + H2O = GDP + phosphate + H(+)</text>
        <dbReference type="Rhea" id="RHEA:19669"/>
        <dbReference type="ChEBI" id="CHEBI:15377"/>
        <dbReference type="ChEBI" id="CHEBI:15378"/>
        <dbReference type="ChEBI" id="CHEBI:37565"/>
        <dbReference type="ChEBI" id="CHEBI:43474"/>
        <dbReference type="ChEBI" id="CHEBI:58189"/>
        <dbReference type="EC" id="3.6.5.4"/>
    </reaction>
</comment>
<dbReference type="Pfam" id="PF00448">
    <property type="entry name" value="SRP54"/>
    <property type="match status" value="1"/>
</dbReference>
<evidence type="ECO:0000256" key="9">
    <source>
        <dbReference type="HAMAP-Rule" id="MF_00306"/>
    </source>
</evidence>
<evidence type="ECO:0000256" key="6">
    <source>
        <dbReference type="ARBA" id="ARBA00023135"/>
    </source>
</evidence>
<comment type="subunit">
    <text evidence="9">Part of the signal recognition particle protein translocation system, which is composed of SRP and FtsY.</text>
</comment>
<protein>
    <recommendedName>
        <fullName evidence="9">Signal recognition particle protein</fullName>
        <ecNumber evidence="9">3.6.5.4</ecNumber>
    </recommendedName>
    <alternativeName>
        <fullName evidence="9">Fifty-four homolog</fullName>
    </alternativeName>
</protein>
<reference evidence="12 13" key="1">
    <citation type="submission" date="2020-07" db="EMBL/GenBank/DDBJ databases">
        <title>Fungal Genomes of the International Space Station.</title>
        <authorList>
            <person name="Seuylemezian A."/>
            <person name="Singh N.K."/>
            <person name="Wood J."/>
            <person name="Venkateswaran K."/>
        </authorList>
    </citation>
    <scope>NUCLEOTIDE SEQUENCE [LARGE SCALE GENOMIC DNA]</scope>
    <source>
        <strain evidence="12 13">PL-B2</strain>
    </source>
</reference>
<dbReference type="InterPro" id="IPR013822">
    <property type="entry name" value="Signal_recog_particl_SRP54_hlx"/>
</dbReference>
<evidence type="ECO:0000256" key="1">
    <source>
        <dbReference type="ARBA" id="ARBA00005450"/>
    </source>
</evidence>
<dbReference type="SUPFAM" id="SSF47446">
    <property type="entry name" value="Signal peptide-binding domain"/>
    <property type="match status" value="1"/>
</dbReference>
<dbReference type="Pfam" id="PF02881">
    <property type="entry name" value="SRP54_N"/>
    <property type="match status" value="1"/>
</dbReference>
<evidence type="ECO:0000256" key="2">
    <source>
        <dbReference type="ARBA" id="ARBA00022741"/>
    </source>
</evidence>
<comment type="subcellular location">
    <subcellularLocation>
        <location evidence="9">Cytoplasm</location>
    </subcellularLocation>
    <text evidence="9">The SRP-RNC complex is targeted to the cytoplasmic membrane.</text>
</comment>
<dbReference type="InterPro" id="IPR004125">
    <property type="entry name" value="Signal_recog_particle_SRP54_M"/>
</dbReference>
<keyword evidence="5 9" id="KW-0342">GTP-binding</keyword>
<dbReference type="SMART" id="SM00962">
    <property type="entry name" value="SRP54"/>
    <property type="match status" value="1"/>
</dbReference>
<dbReference type="InterPro" id="IPR042101">
    <property type="entry name" value="SRP54_N_sf"/>
</dbReference>
<dbReference type="EMBL" id="JACWFH010000013">
    <property type="protein sequence ID" value="MBY0097607.1"/>
    <property type="molecule type" value="Genomic_DNA"/>
</dbReference>
<dbReference type="InterPro" id="IPR004780">
    <property type="entry name" value="SRP"/>
</dbReference>
<dbReference type="InterPro" id="IPR003593">
    <property type="entry name" value="AAA+_ATPase"/>
</dbReference>
<evidence type="ECO:0000256" key="10">
    <source>
        <dbReference type="SAM" id="MobiDB-lite"/>
    </source>
</evidence>
<proteinExistence type="inferred from homology"/>